<evidence type="ECO:0000256" key="5">
    <source>
        <dbReference type="SAM" id="MobiDB-lite"/>
    </source>
</evidence>
<gene>
    <name evidence="9" type="primary">Vigan.05G189300</name>
    <name evidence="9" type="ORF">VIGAN_05189300</name>
</gene>
<dbReference type="PROSITE" id="PS51294">
    <property type="entry name" value="HTH_MYB"/>
    <property type="match status" value="1"/>
</dbReference>
<evidence type="ECO:0000313" key="10">
    <source>
        <dbReference type="Proteomes" id="UP000291084"/>
    </source>
</evidence>
<evidence type="ECO:0000256" key="2">
    <source>
        <dbReference type="ARBA" id="ARBA00023015"/>
    </source>
</evidence>
<dbReference type="PROSITE" id="PS50090">
    <property type="entry name" value="MYB_LIKE"/>
    <property type="match status" value="1"/>
</dbReference>
<dbReference type="InterPro" id="IPR017884">
    <property type="entry name" value="SANT_dom"/>
</dbReference>
<feature type="domain" description="HTH myb-type" evidence="8">
    <location>
        <begin position="75"/>
        <end position="130"/>
    </location>
</feature>
<organism evidence="9 10">
    <name type="scientific">Vigna angularis var. angularis</name>
    <dbReference type="NCBI Taxonomy" id="157739"/>
    <lineage>
        <taxon>Eukaryota</taxon>
        <taxon>Viridiplantae</taxon>
        <taxon>Streptophyta</taxon>
        <taxon>Embryophyta</taxon>
        <taxon>Tracheophyta</taxon>
        <taxon>Spermatophyta</taxon>
        <taxon>Magnoliopsida</taxon>
        <taxon>eudicotyledons</taxon>
        <taxon>Gunneridae</taxon>
        <taxon>Pentapetalae</taxon>
        <taxon>rosids</taxon>
        <taxon>fabids</taxon>
        <taxon>Fabales</taxon>
        <taxon>Fabaceae</taxon>
        <taxon>Papilionoideae</taxon>
        <taxon>50 kb inversion clade</taxon>
        <taxon>NPAAA clade</taxon>
        <taxon>indigoferoid/millettioid clade</taxon>
        <taxon>Phaseoleae</taxon>
        <taxon>Vigna</taxon>
    </lineage>
</organism>
<dbReference type="SUPFAM" id="SSF46689">
    <property type="entry name" value="Homeodomain-like"/>
    <property type="match status" value="1"/>
</dbReference>
<dbReference type="InterPro" id="IPR001005">
    <property type="entry name" value="SANT/Myb"/>
</dbReference>
<dbReference type="InterPro" id="IPR009057">
    <property type="entry name" value="Homeodomain-like_sf"/>
</dbReference>
<dbReference type="EMBL" id="AP015038">
    <property type="protein sequence ID" value="BAT88408.1"/>
    <property type="molecule type" value="Genomic_DNA"/>
</dbReference>
<feature type="region of interest" description="Disordered" evidence="5">
    <location>
        <begin position="174"/>
        <end position="195"/>
    </location>
</feature>
<dbReference type="Pfam" id="PF00249">
    <property type="entry name" value="Myb_DNA-binding"/>
    <property type="match status" value="1"/>
</dbReference>
<dbReference type="SMART" id="SM00717">
    <property type="entry name" value="SANT"/>
    <property type="match status" value="1"/>
</dbReference>
<evidence type="ECO:0000256" key="1">
    <source>
        <dbReference type="ARBA" id="ARBA00004123"/>
    </source>
</evidence>
<dbReference type="PANTHER" id="PTHR44042">
    <property type="entry name" value="DUPLICATED HOMEODOMAIN-LIKE SUPERFAMILY PROTEIN-RELATED"/>
    <property type="match status" value="1"/>
</dbReference>
<dbReference type="GO" id="GO:0003677">
    <property type="term" value="F:DNA binding"/>
    <property type="evidence" value="ECO:0007669"/>
    <property type="project" value="InterPro"/>
</dbReference>
<protein>
    <submittedName>
        <fullName evidence="9">Uncharacterized protein</fullName>
    </submittedName>
</protein>
<name>A0A0S3S6C9_PHAAN</name>
<evidence type="ECO:0000256" key="3">
    <source>
        <dbReference type="ARBA" id="ARBA00023163"/>
    </source>
</evidence>
<keyword evidence="4" id="KW-0539">Nucleus</keyword>
<feature type="compositionally biased region" description="Polar residues" evidence="5">
    <location>
        <begin position="33"/>
        <end position="46"/>
    </location>
</feature>
<feature type="region of interest" description="Disordered" evidence="5">
    <location>
        <begin position="1"/>
        <end position="79"/>
    </location>
</feature>
<evidence type="ECO:0000256" key="4">
    <source>
        <dbReference type="ARBA" id="ARBA00023242"/>
    </source>
</evidence>
<evidence type="ECO:0000259" key="7">
    <source>
        <dbReference type="PROSITE" id="PS51293"/>
    </source>
</evidence>
<feature type="domain" description="Myb-like" evidence="6">
    <location>
        <begin position="75"/>
        <end position="126"/>
    </location>
</feature>
<keyword evidence="10" id="KW-1185">Reference proteome</keyword>
<sequence length="322" mass="37094">MTEQSDECQNEFRASPSKLLPIIQTQSSQSSSPHNFNDMSETTSPLSCPVQDVVESLPMSSSSQTSQRDNMRVQSKKSKRITWTTEEHRRFLEALSKYEKGNWKQISAYIQTKNVTQVASHAQKYFIRQGKSEEQKKRKSIHDMVLDTNIDIENSSSSKTNPAISQFYEMQPLQMQPQQSIPPTQFNQRQPPQVQPLQRQPLQSVHHTQFNQRQPPLVQPLQSVHHTQFNKIRRTHSVMEANSFNNKAHHPTQFAKMQPVHPMASVNSNNIVHQPAQFNPPTTNVFLQVNPVNTIIHHPSQLNQMQPTRETVYTNVKNWSRG</sequence>
<accession>A0A0S3S6C9</accession>
<dbReference type="PROSITE" id="PS51293">
    <property type="entry name" value="SANT"/>
    <property type="match status" value="1"/>
</dbReference>
<dbReference type="Gene3D" id="1.10.10.60">
    <property type="entry name" value="Homeodomain-like"/>
    <property type="match status" value="1"/>
</dbReference>
<dbReference type="AlphaFoldDB" id="A0A0S3S6C9"/>
<feature type="domain" description="SANT" evidence="7">
    <location>
        <begin position="83"/>
        <end position="130"/>
    </location>
</feature>
<proteinExistence type="predicted"/>
<keyword evidence="2" id="KW-0805">Transcription regulation</keyword>
<evidence type="ECO:0000259" key="6">
    <source>
        <dbReference type="PROSITE" id="PS50090"/>
    </source>
</evidence>
<dbReference type="GO" id="GO:0005634">
    <property type="term" value="C:nucleus"/>
    <property type="evidence" value="ECO:0007669"/>
    <property type="project" value="UniProtKB-SubCell"/>
</dbReference>
<dbReference type="Proteomes" id="UP000291084">
    <property type="component" value="Chromosome 5"/>
</dbReference>
<comment type="subcellular location">
    <subcellularLocation>
        <location evidence="1">Nucleus</location>
    </subcellularLocation>
</comment>
<dbReference type="InterPro" id="IPR017930">
    <property type="entry name" value="Myb_dom"/>
</dbReference>
<dbReference type="PANTHER" id="PTHR44042:SF41">
    <property type="entry name" value="DUPLICATED HOMEODOMAIN-LIKE SUPERFAMILY PROTEIN-RELATED"/>
    <property type="match status" value="1"/>
</dbReference>
<keyword evidence="3" id="KW-0804">Transcription</keyword>
<dbReference type="CDD" id="cd00167">
    <property type="entry name" value="SANT"/>
    <property type="match status" value="1"/>
</dbReference>
<dbReference type="NCBIfam" id="TIGR01557">
    <property type="entry name" value="myb_SHAQKYF"/>
    <property type="match status" value="1"/>
</dbReference>
<evidence type="ECO:0000313" key="9">
    <source>
        <dbReference type="EMBL" id="BAT88408.1"/>
    </source>
</evidence>
<reference evidence="9 10" key="1">
    <citation type="journal article" date="2015" name="Sci. Rep.">
        <title>The power of single molecule real-time sequencing technology in the de novo assembly of a eukaryotic genome.</title>
        <authorList>
            <person name="Sakai H."/>
            <person name="Naito K."/>
            <person name="Ogiso-Tanaka E."/>
            <person name="Takahashi Y."/>
            <person name="Iseki K."/>
            <person name="Muto C."/>
            <person name="Satou K."/>
            <person name="Teruya K."/>
            <person name="Shiroma A."/>
            <person name="Shimoji M."/>
            <person name="Hirano T."/>
            <person name="Itoh T."/>
            <person name="Kaga A."/>
            <person name="Tomooka N."/>
        </authorList>
    </citation>
    <scope>NUCLEOTIDE SEQUENCE [LARGE SCALE GENOMIC DNA]</scope>
    <source>
        <strain evidence="10">cv. Shumari</strain>
    </source>
</reference>
<feature type="compositionally biased region" description="Polar residues" evidence="5">
    <location>
        <begin position="174"/>
        <end position="187"/>
    </location>
</feature>
<dbReference type="InterPro" id="IPR006447">
    <property type="entry name" value="Myb_dom_plants"/>
</dbReference>
<evidence type="ECO:0000259" key="8">
    <source>
        <dbReference type="PROSITE" id="PS51294"/>
    </source>
</evidence>